<reference evidence="6 7" key="1">
    <citation type="submission" date="2017-06" db="EMBL/GenBank/DDBJ databases">
        <title>Description of Avrilella dinanensis gen. nov. sp. nov.</title>
        <authorList>
            <person name="Leyer C."/>
            <person name="Sassi M."/>
            <person name="Minet J."/>
            <person name="Kayal S."/>
            <person name="Cattoir V."/>
        </authorList>
    </citation>
    <scope>NUCLEOTIDE SEQUENCE [LARGE SCALE GENOMIC DNA]</scope>
    <source>
        <strain evidence="6 7">UR159</strain>
    </source>
</reference>
<dbReference type="GO" id="GO:0005524">
    <property type="term" value="F:ATP binding"/>
    <property type="evidence" value="ECO:0007669"/>
    <property type="project" value="UniProtKB-KW"/>
</dbReference>
<dbReference type="RefSeq" id="WP_100677474.1">
    <property type="nucleotide sequence ID" value="NZ_NIPO01000001.1"/>
</dbReference>
<dbReference type="InterPro" id="IPR027417">
    <property type="entry name" value="P-loop_NTPase"/>
</dbReference>
<dbReference type="Gene3D" id="3.40.50.300">
    <property type="entry name" value="P-loop containing nucleotide triphosphate hydrolases"/>
    <property type="match status" value="1"/>
</dbReference>
<dbReference type="PANTHER" id="PTHR11361">
    <property type="entry name" value="DNA MISMATCH REPAIR PROTEIN MUTS FAMILY MEMBER"/>
    <property type="match status" value="1"/>
</dbReference>
<dbReference type="AlphaFoldDB" id="A0A2M9R4X3"/>
<dbReference type="SMART" id="SM00534">
    <property type="entry name" value="MUTSac"/>
    <property type="match status" value="1"/>
</dbReference>
<feature type="transmembrane region" description="Helical" evidence="4">
    <location>
        <begin position="208"/>
        <end position="226"/>
    </location>
</feature>
<evidence type="ECO:0000259" key="5">
    <source>
        <dbReference type="SMART" id="SM00534"/>
    </source>
</evidence>
<keyword evidence="2" id="KW-0067">ATP-binding</keyword>
<comment type="caution">
    <text evidence="6">The sequence shown here is derived from an EMBL/GenBank/DDBJ whole genome shotgun (WGS) entry which is preliminary data.</text>
</comment>
<sequence length="593" mass="67868">MTKIYQENVIEQTQIVSKLKRISNVLSLLRLAVVVLFLTSLYQVLIEQSVADIWQLLIYGSAAVFLTLLLIYQRNAKKLAYHKQLLAINKDEFNYLTNNDLPFDNGKDFIDSQHANSFDLDLFGEKSLFQHINRTKLTLGKKKLAQLFTETVNPKEVIRRQKAVQELSEKFSLRQHFSVLSALSEDKEEYMDNLKRWVNSDQKSKKGLAFYLSWLFPVLFFVLVVLYAFDNTLIDSKWIGYLFIINMLSVGFNFKHINGEIQNSSKIAQTLSTYSGLIKTIKEVDFQSDLLVQKQKELASETVSADLLIKKLSRLFEQLDTIANMFVAILLNGLFQYHNHVYYRVVKWKSAYSRQLFHWLNTVADIEALNSVANFAYNNPKYVYPAINENNHFAFQQLGHPLIEKTKRVCNDIDFRQQRLTILTGSNMSGKSTFLRTIGVNLLLTGAGSPVCATEATVCPIPLWVSMRLTDSLKDGESYFYAEVKRLKQIVVEAQQQPVFVLLDEILRGTNSDDKTQGTIGVIEKMVNCGATGMIATHDLEVCTVENKYPNVLTNKSFEGIIANDELSFDYKLRDGICQNKNATFIMKKMEII</sequence>
<accession>A0A2M9R4X3</accession>
<dbReference type="Proteomes" id="UP000231960">
    <property type="component" value="Unassembled WGS sequence"/>
</dbReference>
<keyword evidence="7" id="KW-1185">Reference proteome</keyword>
<keyword evidence="4" id="KW-1133">Transmembrane helix</keyword>
<proteinExistence type="predicted"/>
<evidence type="ECO:0000313" key="7">
    <source>
        <dbReference type="Proteomes" id="UP000231960"/>
    </source>
</evidence>
<dbReference type="InterPro" id="IPR000432">
    <property type="entry name" value="DNA_mismatch_repair_MutS_C"/>
</dbReference>
<dbReference type="GO" id="GO:0140664">
    <property type="term" value="F:ATP-dependent DNA damage sensor activity"/>
    <property type="evidence" value="ECO:0007669"/>
    <property type="project" value="InterPro"/>
</dbReference>
<dbReference type="InterPro" id="IPR045076">
    <property type="entry name" value="MutS"/>
</dbReference>
<feature type="transmembrane region" description="Helical" evidence="4">
    <location>
        <begin position="52"/>
        <end position="72"/>
    </location>
</feature>
<dbReference type="PANTHER" id="PTHR11361:SF99">
    <property type="entry name" value="DNA MISMATCH REPAIR PROTEIN"/>
    <property type="match status" value="1"/>
</dbReference>
<dbReference type="EMBL" id="NIPO01000001">
    <property type="protein sequence ID" value="PJR03908.1"/>
    <property type="molecule type" value="Genomic_DNA"/>
</dbReference>
<dbReference type="SUPFAM" id="SSF48334">
    <property type="entry name" value="DNA repair protein MutS, domain III"/>
    <property type="match status" value="1"/>
</dbReference>
<evidence type="ECO:0000313" key="6">
    <source>
        <dbReference type="EMBL" id="PJR03908.1"/>
    </source>
</evidence>
<protein>
    <recommendedName>
        <fullName evidence="5">DNA mismatch repair proteins mutS family domain-containing protein</fullName>
    </recommendedName>
</protein>
<dbReference type="GO" id="GO:0005829">
    <property type="term" value="C:cytosol"/>
    <property type="evidence" value="ECO:0007669"/>
    <property type="project" value="TreeGrafter"/>
</dbReference>
<dbReference type="OrthoDB" id="9802448at2"/>
<dbReference type="SUPFAM" id="SSF52540">
    <property type="entry name" value="P-loop containing nucleoside triphosphate hydrolases"/>
    <property type="match status" value="1"/>
</dbReference>
<organism evidence="6 7">
    <name type="scientific">Avrilella dinanensis</name>
    <dbReference type="NCBI Taxonomy" id="2008672"/>
    <lineage>
        <taxon>Bacteria</taxon>
        <taxon>Pseudomonadati</taxon>
        <taxon>Bacteroidota</taxon>
        <taxon>Flavobacteriia</taxon>
        <taxon>Flavobacteriales</taxon>
        <taxon>Flavobacteriaceae</taxon>
        <taxon>Avrilella</taxon>
    </lineage>
</organism>
<evidence type="ECO:0000256" key="2">
    <source>
        <dbReference type="ARBA" id="ARBA00022840"/>
    </source>
</evidence>
<keyword evidence="4" id="KW-0472">Membrane</keyword>
<dbReference type="Pfam" id="PF00488">
    <property type="entry name" value="MutS_V"/>
    <property type="match status" value="1"/>
</dbReference>
<keyword evidence="3" id="KW-0238">DNA-binding</keyword>
<feature type="domain" description="DNA mismatch repair proteins mutS family" evidence="5">
    <location>
        <begin position="418"/>
        <end position="588"/>
    </location>
</feature>
<evidence type="ECO:0000256" key="3">
    <source>
        <dbReference type="ARBA" id="ARBA00023125"/>
    </source>
</evidence>
<dbReference type="GO" id="GO:0030983">
    <property type="term" value="F:mismatched DNA binding"/>
    <property type="evidence" value="ECO:0007669"/>
    <property type="project" value="InterPro"/>
</dbReference>
<name>A0A2M9R4X3_9FLAO</name>
<feature type="transmembrane region" description="Helical" evidence="4">
    <location>
        <begin position="28"/>
        <end position="46"/>
    </location>
</feature>
<dbReference type="GO" id="GO:0006298">
    <property type="term" value="P:mismatch repair"/>
    <property type="evidence" value="ECO:0007669"/>
    <property type="project" value="InterPro"/>
</dbReference>
<dbReference type="InterPro" id="IPR036187">
    <property type="entry name" value="DNA_mismatch_repair_MutS_sf"/>
</dbReference>
<gene>
    <name evidence="6" type="ORF">CDL10_04740</name>
</gene>
<evidence type="ECO:0000256" key="4">
    <source>
        <dbReference type="SAM" id="Phobius"/>
    </source>
</evidence>
<keyword evidence="1" id="KW-0547">Nucleotide-binding</keyword>
<evidence type="ECO:0000256" key="1">
    <source>
        <dbReference type="ARBA" id="ARBA00022741"/>
    </source>
</evidence>
<dbReference type="Gene3D" id="1.10.1420.10">
    <property type="match status" value="1"/>
</dbReference>
<keyword evidence="4" id="KW-0812">Transmembrane</keyword>